<protein>
    <submittedName>
        <fullName evidence="2">Uncharacterized protein</fullName>
    </submittedName>
</protein>
<evidence type="ECO:0000313" key="2">
    <source>
        <dbReference type="EMBL" id="MED6272663.1"/>
    </source>
</evidence>
<reference evidence="2 3" key="1">
    <citation type="submission" date="2021-06" db="EMBL/GenBank/DDBJ databases">
        <authorList>
            <person name="Palmer J.M."/>
        </authorList>
    </citation>
    <scope>NUCLEOTIDE SEQUENCE [LARGE SCALE GENOMIC DNA]</scope>
    <source>
        <strain evidence="2 3">CL_MEX2019</strain>
        <tissue evidence="2">Muscle</tissue>
    </source>
</reference>
<sequence>MKSVIVEDLIAGSKHMNLNFIPLLIHRVLCYVGSPFTAVMASAPLGKRSIKFSTFMGIILPEVRLRSDADVGRDGLANSFERCSFMLQQEGIILKLLPQSLLKH</sequence>
<evidence type="ECO:0000313" key="3">
    <source>
        <dbReference type="Proteomes" id="UP001352852"/>
    </source>
</evidence>
<gene>
    <name evidence="2" type="ORF">CHARACLAT_032657</name>
</gene>
<comment type="caution">
    <text evidence="2">The sequence shown here is derived from an EMBL/GenBank/DDBJ whole genome shotgun (WGS) entry which is preliminary data.</text>
</comment>
<organism evidence="2 3">
    <name type="scientific">Characodon lateralis</name>
    <dbReference type="NCBI Taxonomy" id="208331"/>
    <lineage>
        <taxon>Eukaryota</taxon>
        <taxon>Metazoa</taxon>
        <taxon>Chordata</taxon>
        <taxon>Craniata</taxon>
        <taxon>Vertebrata</taxon>
        <taxon>Euteleostomi</taxon>
        <taxon>Actinopterygii</taxon>
        <taxon>Neopterygii</taxon>
        <taxon>Teleostei</taxon>
        <taxon>Neoteleostei</taxon>
        <taxon>Acanthomorphata</taxon>
        <taxon>Ovalentaria</taxon>
        <taxon>Atherinomorphae</taxon>
        <taxon>Cyprinodontiformes</taxon>
        <taxon>Goodeidae</taxon>
        <taxon>Characodon</taxon>
    </lineage>
</organism>
<dbReference type="EMBL" id="JAHUTJ010022396">
    <property type="protein sequence ID" value="MED6272663.1"/>
    <property type="molecule type" value="Genomic_DNA"/>
</dbReference>
<accession>A0ABU7DBZ0</accession>
<feature type="transmembrane region" description="Helical" evidence="1">
    <location>
        <begin position="20"/>
        <end position="41"/>
    </location>
</feature>
<keyword evidence="1" id="KW-0812">Transmembrane</keyword>
<name>A0ABU7DBZ0_9TELE</name>
<keyword evidence="1" id="KW-1133">Transmembrane helix</keyword>
<keyword evidence="3" id="KW-1185">Reference proteome</keyword>
<keyword evidence="1" id="KW-0472">Membrane</keyword>
<dbReference type="Proteomes" id="UP001352852">
    <property type="component" value="Unassembled WGS sequence"/>
</dbReference>
<evidence type="ECO:0000256" key="1">
    <source>
        <dbReference type="SAM" id="Phobius"/>
    </source>
</evidence>
<proteinExistence type="predicted"/>